<dbReference type="InterPro" id="IPR013969">
    <property type="entry name" value="Oligosacch_biosynth_Alg14"/>
</dbReference>
<protein>
    <recommendedName>
        <fullName evidence="5">UDP-N-acetylglucosamine transferase subunit ALG14</fullName>
    </recommendedName>
    <alternativeName>
        <fullName evidence="10">Asparagine-linked glycosylation protein 14</fullName>
    </alternativeName>
</protein>
<evidence type="ECO:0000256" key="8">
    <source>
        <dbReference type="ARBA" id="ARBA00022989"/>
    </source>
</evidence>
<evidence type="ECO:0000256" key="10">
    <source>
        <dbReference type="ARBA" id="ARBA00032062"/>
    </source>
</evidence>
<evidence type="ECO:0000313" key="14">
    <source>
        <dbReference type="Proteomes" id="UP000758603"/>
    </source>
</evidence>
<dbReference type="RefSeq" id="XP_045961890.1">
    <property type="nucleotide sequence ID" value="XM_046095375.1"/>
</dbReference>
<dbReference type="OrthoDB" id="17098at2759"/>
<keyword evidence="9 12" id="KW-0472">Membrane</keyword>
<comment type="subcellular location">
    <subcellularLocation>
        <location evidence="1">Endoplasmic reticulum membrane</location>
        <topology evidence="1">Single-pass membrane protein</topology>
    </subcellularLocation>
    <subcellularLocation>
        <location evidence="2">Nucleus membrane</location>
        <topology evidence="2">Single-pass membrane protein</topology>
    </subcellularLocation>
</comment>
<evidence type="ECO:0000256" key="7">
    <source>
        <dbReference type="ARBA" id="ARBA00022824"/>
    </source>
</evidence>
<evidence type="ECO:0000256" key="4">
    <source>
        <dbReference type="ARBA" id="ARBA00011335"/>
    </source>
</evidence>
<comment type="similarity">
    <text evidence="3">Belongs to the ALG14 family.</text>
</comment>
<dbReference type="AlphaFoldDB" id="A0A9P8UST5"/>
<organism evidence="13 14">
    <name type="scientific">Truncatella angustata</name>
    <dbReference type="NCBI Taxonomy" id="152316"/>
    <lineage>
        <taxon>Eukaryota</taxon>
        <taxon>Fungi</taxon>
        <taxon>Dikarya</taxon>
        <taxon>Ascomycota</taxon>
        <taxon>Pezizomycotina</taxon>
        <taxon>Sordariomycetes</taxon>
        <taxon>Xylariomycetidae</taxon>
        <taxon>Amphisphaeriales</taxon>
        <taxon>Sporocadaceae</taxon>
        <taxon>Truncatella</taxon>
    </lineage>
</organism>
<feature type="transmembrane region" description="Helical" evidence="12">
    <location>
        <begin position="168"/>
        <end position="188"/>
    </location>
</feature>
<gene>
    <name evidence="13" type="ORF">BKA67DRAFT_194462</name>
</gene>
<dbReference type="PANTHER" id="PTHR12154">
    <property type="entry name" value="GLYCOSYL TRANSFERASE-RELATED"/>
    <property type="match status" value="1"/>
</dbReference>
<feature type="transmembrane region" description="Helical" evidence="12">
    <location>
        <begin position="106"/>
        <end position="134"/>
    </location>
</feature>
<evidence type="ECO:0000256" key="12">
    <source>
        <dbReference type="SAM" id="Phobius"/>
    </source>
</evidence>
<proteinExistence type="inferred from homology"/>
<dbReference type="EMBL" id="JAGPXC010000002">
    <property type="protein sequence ID" value="KAH6657656.1"/>
    <property type="molecule type" value="Genomic_DNA"/>
</dbReference>
<dbReference type="GO" id="GO:0031965">
    <property type="term" value="C:nuclear membrane"/>
    <property type="evidence" value="ECO:0007669"/>
    <property type="project" value="UniProtKB-SubCell"/>
</dbReference>
<dbReference type="GO" id="GO:0006488">
    <property type="term" value="P:dolichol-linked oligosaccharide biosynthetic process"/>
    <property type="evidence" value="ECO:0007669"/>
    <property type="project" value="InterPro"/>
</dbReference>
<evidence type="ECO:0000256" key="6">
    <source>
        <dbReference type="ARBA" id="ARBA00022692"/>
    </source>
</evidence>
<dbReference type="Proteomes" id="UP000758603">
    <property type="component" value="Unassembled WGS sequence"/>
</dbReference>
<reference evidence="13" key="1">
    <citation type="journal article" date="2021" name="Nat. Commun.">
        <title>Genetic determinants of endophytism in the Arabidopsis root mycobiome.</title>
        <authorList>
            <person name="Mesny F."/>
            <person name="Miyauchi S."/>
            <person name="Thiergart T."/>
            <person name="Pickel B."/>
            <person name="Atanasova L."/>
            <person name="Karlsson M."/>
            <person name="Huettel B."/>
            <person name="Barry K.W."/>
            <person name="Haridas S."/>
            <person name="Chen C."/>
            <person name="Bauer D."/>
            <person name="Andreopoulos W."/>
            <person name="Pangilinan J."/>
            <person name="LaButti K."/>
            <person name="Riley R."/>
            <person name="Lipzen A."/>
            <person name="Clum A."/>
            <person name="Drula E."/>
            <person name="Henrissat B."/>
            <person name="Kohler A."/>
            <person name="Grigoriev I.V."/>
            <person name="Martin F.M."/>
            <person name="Hacquard S."/>
        </authorList>
    </citation>
    <scope>NUCLEOTIDE SEQUENCE</scope>
    <source>
        <strain evidence="13">MPI-SDFR-AT-0073</strain>
    </source>
</reference>
<evidence type="ECO:0000256" key="3">
    <source>
        <dbReference type="ARBA" id="ARBA00009731"/>
    </source>
</evidence>
<keyword evidence="8 12" id="KW-1133">Transmembrane helix</keyword>
<evidence type="ECO:0000256" key="1">
    <source>
        <dbReference type="ARBA" id="ARBA00004389"/>
    </source>
</evidence>
<evidence type="ECO:0000256" key="2">
    <source>
        <dbReference type="ARBA" id="ARBA00004590"/>
    </source>
</evidence>
<sequence>MAPKFKGHVKSSLAEGSTSAVEKTTKPILRTAFQTANNHSDPVNSPSLPPSESRNQPVKPTINKVKARPLNFTDSMESMFNLTIAKQQYDYFGSLVYTSGEALHVYLWPVLFALFFLLIGVSYLVLACITFYALTQYIKITLTMKDLPKLRLMNALQSIDHFVCKTMYFAQGFLTVILVLIQPILWYFGLPTLWTYAIYALVFLEQQALYWSLHGYILHKQITVNRPEIRDQIVDSIDGAWREIVTYRPRFLLLFTGSGGHTAELIRFMKLFEPFDSSSLRRWVVTMGDQRSIDEIKKYEQERSFKRRGNVAGAFEIAEVARARYVMQSWLTTPFTALSCVLDCVRVLNLPRPWTPHSEESGIEYPQTILCNGPGSAAIFVFVSHMMRMYGIIPANRCQVLFIESIARVKTLSLTGKIFYYLDLADAFIVQHKPVAEKYPGVIAEDSLTSRAHTGGDSALDWGPDVINDIRDD</sequence>
<evidence type="ECO:0000256" key="11">
    <source>
        <dbReference type="SAM" id="MobiDB-lite"/>
    </source>
</evidence>
<comment type="subunit">
    <text evidence="4">Heterodimer with ALG13 to form a functional enzyme.</text>
</comment>
<feature type="compositionally biased region" description="Polar residues" evidence="11">
    <location>
        <begin position="32"/>
        <end position="58"/>
    </location>
</feature>
<keyword evidence="7" id="KW-0256">Endoplasmic reticulum</keyword>
<name>A0A9P8UST5_9PEZI</name>
<dbReference type="GO" id="GO:0043541">
    <property type="term" value="C:UDP-N-acetylglucosamine transferase complex"/>
    <property type="evidence" value="ECO:0007669"/>
    <property type="project" value="TreeGrafter"/>
</dbReference>
<keyword evidence="6 12" id="KW-0812">Transmembrane</keyword>
<evidence type="ECO:0000313" key="13">
    <source>
        <dbReference type="EMBL" id="KAH6657656.1"/>
    </source>
</evidence>
<comment type="caution">
    <text evidence="13">The sequence shown here is derived from an EMBL/GenBank/DDBJ whole genome shotgun (WGS) entry which is preliminary data.</text>
</comment>
<dbReference type="GeneID" id="70124268"/>
<feature type="region of interest" description="Disordered" evidence="11">
    <location>
        <begin position="1"/>
        <end position="60"/>
    </location>
</feature>
<dbReference type="PANTHER" id="PTHR12154:SF4">
    <property type="entry name" value="UDP-N-ACETYLGLUCOSAMINE TRANSFERASE SUBUNIT ALG14 HOMOLOG"/>
    <property type="match status" value="1"/>
</dbReference>
<dbReference type="Pfam" id="PF08660">
    <property type="entry name" value="Alg14"/>
    <property type="match status" value="1"/>
</dbReference>
<dbReference type="GO" id="GO:0004577">
    <property type="term" value="F:N-acetylglucosaminyldiphosphodolichol N-acetylglucosaminyltransferase activity"/>
    <property type="evidence" value="ECO:0007669"/>
    <property type="project" value="TreeGrafter"/>
</dbReference>
<keyword evidence="14" id="KW-1185">Reference proteome</keyword>
<accession>A0A9P8UST5</accession>
<evidence type="ECO:0000256" key="5">
    <source>
        <dbReference type="ARBA" id="ARBA00017467"/>
    </source>
</evidence>
<evidence type="ECO:0000256" key="9">
    <source>
        <dbReference type="ARBA" id="ARBA00023136"/>
    </source>
</evidence>